<dbReference type="Gene3D" id="3.90.550.10">
    <property type="entry name" value="Spore Coat Polysaccharide Biosynthesis Protein SpsA, Chain A"/>
    <property type="match status" value="1"/>
</dbReference>
<evidence type="ECO:0000313" key="3">
    <source>
        <dbReference type="Proteomes" id="UP000031666"/>
    </source>
</evidence>
<dbReference type="SUPFAM" id="SSF53448">
    <property type="entry name" value="Nucleotide-diphospho-sugar transferases"/>
    <property type="match status" value="1"/>
</dbReference>
<dbReference type="PANTHER" id="PTHR22916:SF3">
    <property type="entry name" value="UDP-GLCNAC:BETAGAL BETA-1,3-N-ACETYLGLUCOSAMINYLTRANSFERASE-LIKE PROTEIN 1"/>
    <property type="match status" value="1"/>
</dbReference>
<reference evidence="2 3" key="2">
    <citation type="submission" date="2015-01" db="EMBL/GenBank/DDBJ databases">
        <authorList>
            <consortium name="NBRP consortium"/>
            <person name="Sawabe T."/>
            <person name="Meirelles P."/>
            <person name="Feng G."/>
            <person name="Sayaka M."/>
            <person name="Hattori M."/>
            <person name="Ohkuma M."/>
        </authorList>
    </citation>
    <scope>NUCLEOTIDE SEQUENCE [LARGE SCALE GENOMIC DNA]</scope>
    <source>
        <strain evidence="3">JCM 19241</strain>
    </source>
</reference>
<dbReference type="STRING" id="1481914.JCM19241_5041"/>
<gene>
    <name evidence="2" type="ORF">JCM19241_5041</name>
</gene>
<comment type="caution">
    <text evidence="2">The sequence shown here is derived from an EMBL/GenBank/DDBJ whole genome shotgun (WGS) entry which is preliminary data.</text>
</comment>
<protein>
    <submittedName>
        <fullName evidence="2">Glycosyl transferase</fullName>
    </submittedName>
</protein>
<dbReference type="EMBL" id="BBSC01000002">
    <property type="protein sequence ID" value="GAM73845.1"/>
    <property type="molecule type" value="Genomic_DNA"/>
</dbReference>
<dbReference type="AlphaFoldDB" id="A0A0B8Q2W1"/>
<accession>A0A0B8Q2W1</accession>
<sequence>MNNKIIKVSVVIPSRNRLDSLILAIDSIINQKLHNCDIEIVVIDDGSDKPLKQALEKKFDDRVIIIRNESSLGGGTSRRIGVENSSGDYIAFLDDDDYYLENKITDLVSYLECNKNVDAVFGSVIRESKNAAVTSKYLVDNETIKTIKCLPGLHTNGSLIRRRVFDDINFIDLPKYQDTQFHTDLISKFNVVFLATDVAVWKDQHEGAQITDMNSTEKIQKSLLAQYQYLKHCNLNKSLSISERFFISNRFIKHYCRFGSKVEHSINLSEVHFSVLPLLPLYKAYYLIK</sequence>
<dbReference type="InterPro" id="IPR029044">
    <property type="entry name" value="Nucleotide-diphossugar_trans"/>
</dbReference>
<evidence type="ECO:0000313" key="2">
    <source>
        <dbReference type="EMBL" id="GAM73845.1"/>
    </source>
</evidence>
<reference evidence="2 3" key="1">
    <citation type="submission" date="2015-01" db="EMBL/GenBank/DDBJ databases">
        <title>Vibrio sp. C94 JCM 19241 whole genome shotgun sequence.</title>
        <authorList>
            <person name="Sawabe T."/>
            <person name="Meirelles P."/>
            <person name="Feng G."/>
            <person name="Sayaka M."/>
            <person name="Hattori M."/>
            <person name="Ohkuma M."/>
        </authorList>
    </citation>
    <scope>NUCLEOTIDE SEQUENCE [LARGE SCALE GENOMIC DNA]</scope>
    <source>
        <strain evidence="3">JCM 19241</strain>
    </source>
</reference>
<organism evidence="2 3">
    <name type="scientific">Vibrio ishigakensis</name>
    <dbReference type="NCBI Taxonomy" id="1481914"/>
    <lineage>
        <taxon>Bacteria</taxon>
        <taxon>Pseudomonadati</taxon>
        <taxon>Pseudomonadota</taxon>
        <taxon>Gammaproteobacteria</taxon>
        <taxon>Vibrionales</taxon>
        <taxon>Vibrionaceae</taxon>
        <taxon>Vibrio</taxon>
    </lineage>
</organism>
<name>A0A0B8Q2W1_9VIBR</name>
<dbReference type="Proteomes" id="UP000031666">
    <property type="component" value="Unassembled WGS sequence"/>
</dbReference>
<proteinExistence type="predicted"/>
<dbReference type="InterPro" id="IPR001173">
    <property type="entry name" value="Glyco_trans_2-like"/>
</dbReference>
<evidence type="ECO:0000259" key="1">
    <source>
        <dbReference type="Pfam" id="PF00535"/>
    </source>
</evidence>
<feature type="domain" description="Glycosyltransferase 2-like" evidence="1">
    <location>
        <begin position="9"/>
        <end position="133"/>
    </location>
</feature>
<dbReference type="Pfam" id="PF00535">
    <property type="entry name" value="Glycos_transf_2"/>
    <property type="match status" value="1"/>
</dbReference>
<dbReference type="PANTHER" id="PTHR22916">
    <property type="entry name" value="GLYCOSYLTRANSFERASE"/>
    <property type="match status" value="1"/>
</dbReference>
<keyword evidence="2" id="KW-0808">Transferase</keyword>
<dbReference type="CDD" id="cd00761">
    <property type="entry name" value="Glyco_tranf_GTA_type"/>
    <property type="match status" value="1"/>
</dbReference>
<dbReference type="GO" id="GO:0016758">
    <property type="term" value="F:hexosyltransferase activity"/>
    <property type="evidence" value="ECO:0007669"/>
    <property type="project" value="UniProtKB-ARBA"/>
</dbReference>